<dbReference type="NCBIfam" id="TIGR00092">
    <property type="entry name" value="redox-regulated ATPase YchF"/>
    <property type="match status" value="1"/>
</dbReference>
<dbReference type="PANTHER" id="PTHR23305">
    <property type="entry name" value="OBG GTPASE FAMILY"/>
    <property type="match status" value="1"/>
</dbReference>
<keyword evidence="3" id="KW-0547">Nucleotide-binding</keyword>
<dbReference type="PROSITE" id="PS51710">
    <property type="entry name" value="G_OBG"/>
    <property type="match status" value="1"/>
</dbReference>
<gene>
    <name evidence="7" type="ORF">KASA_0J00957G</name>
</gene>
<organism evidence="7 8">
    <name type="scientific">Maudiozyma saulgeensis</name>
    <dbReference type="NCBI Taxonomy" id="1789683"/>
    <lineage>
        <taxon>Eukaryota</taxon>
        <taxon>Fungi</taxon>
        <taxon>Dikarya</taxon>
        <taxon>Ascomycota</taxon>
        <taxon>Saccharomycotina</taxon>
        <taxon>Saccharomycetes</taxon>
        <taxon>Saccharomycetales</taxon>
        <taxon>Saccharomycetaceae</taxon>
        <taxon>Maudiozyma</taxon>
    </lineage>
</organism>
<dbReference type="InterPro" id="IPR023192">
    <property type="entry name" value="TGS-like_dom_sf"/>
</dbReference>
<sequence>MLLGRPTNNLRAGIVGLANIGKSTFFQAITDSKLGNPANYPFATIKPSQALLKIPNPHLEKLKDLYQAKEIQNETLTVWDIAGLTRDASRGKGLGNKFLNDIGSVDGIFHLVRAFKDDNVTHLEGGVNPIRDMEIVQDELILKDMDKLESSLDHLERLGKNSKNVKDKINEQHERDLLTDLQNHLYDGKKIINFKKDWTQEDVDILNKYNFLTAKPSLVLLNLSAHDYITQNISNLREIKEWRDQFAPLDKIVTFSADFETQFNKYKGNFENIKTYYQDSLDLTKDETLHLNSSLPDIITKMKSALGLIGFYTCGPEMVKQWNVRVGSTAQEAAGVIHTDLQQTFISANIIKYDEIKDYEPPLNLSQLKAKAIIKRVGKDYIMQDEDIPFFVAAGGKTK</sequence>
<dbReference type="PANTHER" id="PTHR23305:SF9">
    <property type="entry name" value="OBG-LIKE ATPASE HOMOLOG"/>
    <property type="match status" value="1"/>
</dbReference>
<dbReference type="InterPro" id="IPR006073">
    <property type="entry name" value="GTP-bd"/>
</dbReference>
<dbReference type="OrthoDB" id="424823at2759"/>
<evidence type="ECO:0000313" key="7">
    <source>
        <dbReference type="EMBL" id="SMN21785.1"/>
    </source>
</evidence>
<dbReference type="SUPFAM" id="SSF81271">
    <property type="entry name" value="TGS-like"/>
    <property type="match status" value="1"/>
</dbReference>
<dbReference type="Gene3D" id="3.10.20.30">
    <property type="match status" value="1"/>
</dbReference>
<evidence type="ECO:0000256" key="3">
    <source>
        <dbReference type="ARBA" id="ARBA00022741"/>
    </source>
</evidence>
<dbReference type="SUPFAM" id="SSF52540">
    <property type="entry name" value="P-loop containing nucleoside triphosphate hydrolases"/>
    <property type="match status" value="1"/>
</dbReference>
<dbReference type="EMBL" id="FXLY01000009">
    <property type="protein sequence ID" value="SMN21785.1"/>
    <property type="molecule type" value="Genomic_DNA"/>
</dbReference>
<dbReference type="PIRSF" id="PIRSF006641">
    <property type="entry name" value="CHP00092"/>
    <property type="match status" value="1"/>
</dbReference>
<dbReference type="InterPro" id="IPR004396">
    <property type="entry name" value="ATPase_YchF/OLA1"/>
</dbReference>
<dbReference type="GO" id="GO:0046872">
    <property type="term" value="F:metal ion binding"/>
    <property type="evidence" value="ECO:0007669"/>
    <property type="project" value="UniProtKB-KW"/>
</dbReference>
<dbReference type="GO" id="GO:0005737">
    <property type="term" value="C:cytoplasm"/>
    <property type="evidence" value="ECO:0007669"/>
    <property type="project" value="TreeGrafter"/>
</dbReference>
<dbReference type="Gene3D" id="1.10.150.300">
    <property type="entry name" value="TGS-like domain"/>
    <property type="match status" value="1"/>
</dbReference>
<evidence type="ECO:0000256" key="1">
    <source>
        <dbReference type="ARBA" id="ARBA00001946"/>
    </source>
</evidence>
<dbReference type="InterPro" id="IPR027417">
    <property type="entry name" value="P-loop_NTPase"/>
</dbReference>
<evidence type="ECO:0000256" key="5">
    <source>
        <dbReference type="ARBA" id="ARBA00022842"/>
    </source>
</evidence>
<proteinExistence type="predicted"/>
<dbReference type="InterPro" id="IPR012675">
    <property type="entry name" value="Beta-grasp_dom_sf"/>
</dbReference>
<keyword evidence="2" id="KW-0479">Metal-binding</keyword>
<evidence type="ECO:0000259" key="6">
    <source>
        <dbReference type="PROSITE" id="PS51710"/>
    </source>
</evidence>
<dbReference type="InterPro" id="IPR013029">
    <property type="entry name" value="YchF_C"/>
</dbReference>
<evidence type="ECO:0000313" key="8">
    <source>
        <dbReference type="Proteomes" id="UP000196158"/>
    </source>
</evidence>
<keyword evidence="5" id="KW-0460">Magnesium</keyword>
<dbReference type="InterPro" id="IPR012676">
    <property type="entry name" value="TGS-like"/>
</dbReference>
<name>A0A1X7R823_9SACH</name>
<evidence type="ECO:0000256" key="2">
    <source>
        <dbReference type="ARBA" id="ARBA00022723"/>
    </source>
</evidence>
<dbReference type="STRING" id="1789683.A0A1X7R823"/>
<keyword evidence="4" id="KW-0067">ATP-binding</keyword>
<dbReference type="FunFam" id="3.10.20.30:FF:000029">
    <property type="entry name" value="Obg-like ATPase 1"/>
    <property type="match status" value="1"/>
</dbReference>
<dbReference type="InterPro" id="IPR031167">
    <property type="entry name" value="G_OBG"/>
</dbReference>
<dbReference type="GO" id="GO:0005525">
    <property type="term" value="F:GTP binding"/>
    <property type="evidence" value="ECO:0007669"/>
    <property type="project" value="InterPro"/>
</dbReference>
<dbReference type="GO" id="GO:0005524">
    <property type="term" value="F:ATP binding"/>
    <property type="evidence" value="ECO:0007669"/>
    <property type="project" value="UniProtKB-KW"/>
</dbReference>
<reference evidence="7 8" key="1">
    <citation type="submission" date="2017-04" db="EMBL/GenBank/DDBJ databases">
        <authorList>
            <person name="Afonso C.L."/>
            <person name="Miller P.J."/>
            <person name="Scott M.A."/>
            <person name="Spackman E."/>
            <person name="Goraichik I."/>
            <person name="Dimitrov K.M."/>
            <person name="Suarez D.L."/>
            <person name="Swayne D.E."/>
        </authorList>
    </citation>
    <scope>NUCLEOTIDE SEQUENCE [LARGE SCALE GENOMIC DNA]</scope>
</reference>
<dbReference type="FunFam" id="1.10.150.300:FF:000001">
    <property type="entry name" value="Ribosome-binding ATPase YchF"/>
    <property type="match status" value="1"/>
</dbReference>
<dbReference type="GO" id="GO:0016887">
    <property type="term" value="F:ATP hydrolysis activity"/>
    <property type="evidence" value="ECO:0007669"/>
    <property type="project" value="InterPro"/>
</dbReference>
<keyword evidence="8" id="KW-1185">Reference proteome</keyword>
<dbReference type="Proteomes" id="UP000196158">
    <property type="component" value="Unassembled WGS sequence"/>
</dbReference>
<dbReference type="Pfam" id="PF01926">
    <property type="entry name" value="MMR_HSR1"/>
    <property type="match status" value="1"/>
</dbReference>
<dbReference type="PRINTS" id="PR00326">
    <property type="entry name" value="GTP1OBG"/>
</dbReference>
<feature type="domain" description="OBG-type G" evidence="6">
    <location>
        <begin position="10"/>
        <end position="275"/>
    </location>
</feature>
<comment type="cofactor">
    <cofactor evidence="1">
        <name>Mg(2+)</name>
        <dbReference type="ChEBI" id="CHEBI:18420"/>
    </cofactor>
</comment>
<evidence type="ECO:0000256" key="4">
    <source>
        <dbReference type="ARBA" id="ARBA00022840"/>
    </source>
</evidence>
<dbReference type="AlphaFoldDB" id="A0A1X7R823"/>
<accession>A0A1X7R823</accession>
<dbReference type="Pfam" id="PF06071">
    <property type="entry name" value="YchF-GTPase_C"/>
    <property type="match status" value="1"/>
</dbReference>
<dbReference type="Gene3D" id="3.40.50.300">
    <property type="entry name" value="P-loop containing nucleotide triphosphate hydrolases"/>
    <property type="match status" value="1"/>
</dbReference>
<protein>
    <recommendedName>
        <fullName evidence="6">OBG-type G domain-containing protein</fullName>
    </recommendedName>
</protein>